<protein>
    <submittedName>
        <fullName evidence="5">Transcriptional regulator</fullName>
    </submittedName>
</protein>
<dbReference type="InterPro" id="IPR003033">
    <property type="entry name" value="SCP2_sterol-bd_dom"/>
</dbReference>
<dbReference type="InterPro" id="IPR036527">
    <property type="entry name" value="SCP2_sterol-bd_dom_sf"/>
</dbReference>
<dbReference type="Pfam" id="PF01638">
    <property type="entry name" value="HxlR"/>
    <property type="match status" value="1"/>
</dbReference>
<dbReference type="InterPro" id="IPR036390">
    <property type="entry name" value="WH_DNA-bd_sf"/>
</dbReference>
<name>A0A5N0E2X0_9NOCA</name>
<reference evidence="5 6" key="1">
    <citation type="submission" date="2019-09" db="EMBL/GenBank/DDBJ databases">
        <authorList>
            <person name="Wang X."/>
        </authorList>
    </citation>
    <scope>NUCLEOTIDE SEQUENCE [LARGE SCALE GENOMIC DNA]</scope>
    <source>
        <strain evidence="5 6">CICC 11023</strain>
    </source>
</reference>
<gene>
    <name evidence="5" type="ORF">F3087_37505</name>
</gene>
<dbReference type="SUPFAM" id="SSF55718">
    <property type="entry name" value="SCP-like"/>
    <property type="match status" value="1"/>
</dbReference>
<dbReference type="GO" id="GO:0003677">
    <property type="term" value="F:DNA binding"/>
    <property type="evidence" value="ECO:0007669"/>
    <property type="project" value="UniProtKB-KW"/>
</dbReference>
<dbReference type="SUPFAM" id="SSF46785">
    <property type="entry name" value="Winged helix' DNA-binding domain"/>
    <property type="match status" value="1"/>
</dbReference>
<dbReference type="Pfam" id="PF02036">
    <property type="entry name" value="SCP2"/>
    <property type="match status" value="1"/>
</dbReference>
<dbReference type="AlphaFoldDB" id="A0A5N0E2X0"/>
<dbReference type="OrthoDB" id="9792527at2"/>
<evidence type="ECO:0000256" key="1">
    <source>
        <dbReference type="ARBA" id="ARBA00023015"/>
    </source>
</evidence>
<dbReference type="PANTHER" id="PTHR33204:SF18">
    <property type="entry name" value="TRANSCRIPTIONAL REGULATORY PROTEIN"/>
    <property type="match status" value="1"/>
</dbReference>
<dbReference type="Gene3D" id="1.10.10.10">
    <property type="entry name" value="Winged helix-like DNA-binding domain superfamily/Winged helix DNA-binding domain"/>
    <property type="match status" value="1"/>
</dbReference>
<evidence type="ECO:0000259" key="4">
    <source>
        <dbReference type="PROSITE" id="PS51118"/>
    </source>
</evidence>
<organism evidence="5 6">
    <name type="scientific">Nocardia colli</name>
    <dbReference type="NCBI Taxonomy" id="2545717"/>
    <lineage>
        <taxon>Bacteria</taxon>
        <taxon>Bacillati</taxon>
        <taxon>Actinomycetota</taxon>
        <taxon>Actinomycetes</taxon>
        <taxon>Mycobacteriales</taxon>
        <taxon>Nocardiaceae</taxon>
        <taxon>Nocardia</taxon>
    </lineage>
</organism>
<comment type="caution">
    <text evidence="5">The sequence shown here is derived from an EMBL/GenBank/DDBJ whole genome shotgun (WGS) entry which is preliminary data.</text>
</comment>
<keyword evidence="2" id="KW-0238">DNA-binding</keyword>
<keyword evidence="3" id="KW-0804">Transcription</keyword>
<feature type="domain" description="HTH hxlR-type" evidence="4">
    <location>
        <begin position="10"/>
        <end position="109"/>
    </location>
</feature>
<dbReference type="Proteomes" id="UP000323876">
    <property type="component" value="Unassembled WGS sequence"/>
</dbReference>
<evidence type="ECO:0000313" key="6">
    <source>
        <dbReference type="Proteomes" id="UP000323876"/>
    </source>
</evidence>
<dbReference type="EMBL" id="VXLC01000026">
    <property type="protein sequence ID" value="KAA8883762.1"/>
    <property type="molecule type" value="Genomic_DNA"/>
</dbReference>
<dbReference type="RefSeq" id="WP_150406889.1">
    <property type="nucleotide sequence ID" value="NZ_VXLC01000026.1"/>
</dbReference>
<evidence type="ECO:0000256" key="3">
    <source>
        <dbReference type="ARBA" id="ARBA00023163"/>
    </source>
</evidence>
<dbReference type="InterPro" id="IPR002577">
    <property type="entry name" value="HTH_HxlR"/>
</dbReference>
<evidence type="ECO:0000256" key="2">
    <source>
        <dbReference type="ARBA" id="ARBA00023125"/>
    </source>
</evidence>
<evidence type="ECO:0000313" key="5">
    <source>
        <dbReference type="EMBL" id="KAA8883762.1"/>
    </source>
</evidence>
<proteinExistence type="predicted"/>
<keyword evidence="1" id="KW-0805">Transcription regulation</keyword>
<dbReference type="PANTHER" id="PTHR33204">
    <property type="entry name" value="TRANSCRIPTIONAL REGULATOR, MARR FAMILY"/>
    <property type="match status" value="1"/>
</dbReference>
<keyword evidence="6" id="KW-1185">Reference proteome</keyword>
<accession>A0A5N0E2X0</accession>
<dbReference type="InterPro" id="IPR036388">
    <property type="entry name" value="WH-like_DNA-bd_sf"/>
</dbReference>
<sequence length="233" mass="24981">MGTKRYAQMCAVAAALDLVGERWTLLIIRDLTTGPKRYNQLLEETLVGIGPNLLAARLQMLTEQGVIQREPVPGDGRGVQYRLTASGEALRPVIIGLASWGLSHISSYEADGLVRSEWGRLALEAMLSVGPQPEVDESYEFRIGDEVFHVSCEDGVARVVEGSPPDEPVLVVTADPETFIRIGTEQVGILDAMLSGSLTVSGDSTSLTRCLRLLGLELTSTAQAAHAAHADVS</sequence>
<dbReference type="Gene3D" id="3.30.1050.10">
    <property type="entry name" value="SCP2 sterol-binding domain"/>
    <property type="match status" value="1"/>
</dbReference>
<dbReference type="PROSITE" id="PS51118">
    <property type="entry name" value="HTH_HXLR"/>
    <property type="match status" value="1"/>
</dbReference>